<evidence type="ECO:0000256" key="4">
    <source>
        <dbReference type="ARBA" id="ARBA00022801"/>
    </source>
</evidence>
<gene>
    <name evidence="10" type="ORF">DFP72DRAFT_250198</name>
</gene>
<dbReference type="InterPro" id="IPR013320">
    <property type="entry name" value="ConA-like_dom_sf"/>
</dbReference>
<evidence type="ECO:0000256" key="1">
    <source>
        <dbReference type="ARBA" id="ARBA00001641"/>
    </source>
</evidence>
<dbReference type="CDD" id="cd07999">
    <property type="entry name" value="GH7_CBH_EG"/>
    <property type="match status" value="1"/>
</dbReference>
<keyword evidence="3" id="KW-0732">Signal</keyword>
<name>A0A8H6I209_9AGAR</name>
<evidence type="ECO:0000256" key="3">
    <source>
        <dbReference type="ARBA" id="ARBA00022729"/>
    </source>
</evidence>
<dbReference type="OrthoDB" id="412382at2759"/>
<reference evidence="10 11" key="1">
    <citation type="submission" date="2020-07" db="EMBL/GenBank/DDBJ databases">
        <title>Comparative genomics of pyrophilous fungi reveals a link between fire events and developmental genes.</title>
        <authorList>
            <consortium name="DOE Joint Genome Institute"/>
            <person name="Steindorff A.S."/>
            <person name="Carver A."/>
            <person name="Calhoun S."/>
            <person name="Stillman K."/>
            <person name="Liu H."/>
            <person name="Lipzen A."/>
            <person name="Pangilinan J."/>
            <person name="Labutti K."/>
            <person name="Bruns T.D."/>
            <person name="Grigoriev I.V."/>
        </authorList>
    </citation>
    <scope>NUCLEOTIDE SEQUENCE [LARGE SCALE GENOMIC DNA]</scope>
    <source>
        <strain evidence="10 11">CBS 144469</strain>
    </source>
</reference>
<accession>A0A8H6I209</accession>
<keyword evidence="5 9" id="KW-0136">Cellulose degradation</keyword>
<dbReference type="Pfam" id="PF00840">
    <property type="entry name" value="Glyco_hydro_7"/>
    <property type="match status" value="1"/>
</dbReference>
<dbReference type="Proteomes" id="UP000521943">
    <property type="component" value="Unassembled WGS sequence"/>
</dbReference>
<evidence type="ECO:0000313" key="10">
    <source>
        <dbReference type="EMBL" id="KAF6757226.1"/>
    </source>
</evidence>
<protein>
    <recommendedName>
        <fullName evidence="9">Glucanase</fullName>
        <ecNumber evidence="9">3.2.1.-</ecNumber>
    </recommendedName>
</protein>
<dbReference type="PANTHER" id="PTHR33753">
    <property type="entry name" value="1,4-BETA-D-GLUCAN CELLOBIOHYDROLASE B"/>
    <property type="match status" value="1"/>
</dbReference>
<dbReference type="EMBL" id="JACGCI010000023">
    <property type="protein sequence ID" value="KAF6757226.1"/>
    <property type="molecule type" value="Genomic_DNA"/>
</dbReference>
<keyword evidence="4 9" id="KW-0378">Hydrolase</keyword>
<evidence type="ECO:0000256" key="2">
    <source>
        <dbReference type="ARBA" id="ARBA00006044"/>
    </source>
</evidence>
<sequence length="631" mass="68399">MPTQASASCYTWASLQGLPPGWDLRLLPPHGAISDENLAAIMVRTLTDFTPSRSSGCLLWRSPCLLDFQQPSLAAICVEYAYFVARTLSAPQRYIICKYRPWFSTKPRNPLSSSMLSAALVSLSLAAAALAQQVGTNTAETHPTLPWQECTKSGGCVTKSAGAITIDANWRWVHQTTGYTNCYTGNKWDTSVCSTNADCATKCAVDGASYASTYGITTSGNALTLKFVTKGENTNIGSRVYLMESDTKYQMFNLLNKEFTFDVDVSQLPCGLNGALYFVQMDADGGMSKQPNNKAGAKYGTGYCDSQCPRDLKFISGEANVEGWTGSATDPNAGTGNAGSCCGEMDIWEANSISTAYTPHPCKTVNDGGQQRCTGQECNTPDRYGGLCDPDGCDFNSFRMGDKSFYGPGLTVDPKKKLTVVTQFITDNNSTTGTLVEIRRVYVQDGKVIPNSKVNFPGLLDNFDSITEKFCDDQKTAFGDTKSFQNQGGLAGMGKSLAHGHVLVLSVWADHGANMLWLDSDYPTDASPSTPGISRGTCATSSGKPADVIANSPNAQVVFSNIKFGDIGTTFTGGSSGNPGTTTTDLYDLYHHHEDFYYLYHHQLRPECYSDPVGSMWRNWLQRTHRLRLGP</sequence>
<comment type="similarity">
    <text evidence="2 9">Belongs to the glycosyl hydrolase 7 (cellulase C) family.</text>
</comment>
<dbReference type="InterPro" id="IPR037019">
    <property type="entry name" value="Glyco_hydro_7_sf"/>
</dbReference>
<proteinExistence type="inferred from homology"/>
<keyword evidence="6" id="KW-0119">Carbohydrate metabolism</keyword>
<keyword evidence="7 9" id="KW-0326">Glycosidase</keyword>
<dbReference type="FunFam" id="2.70.100.10:FF:000001">
    <property type="entry name" value="Glucanase"/>
    <property type="match status" value="1"/>
</dbReference>
<evidence type="ECO:0000313" key="11">
    <source>
        <dbReference type="Proteomes" id="UP000521943"/>
    </source>
</evidence>
<dbReference type="AlphaFoldDB" id="A0A8H6I209"/>
<comment type="catalytic activity">
    <reaction evidence="1">
        <text>Hydrolysis of (1-&gt;4)-beta-D-glucosidic linkages in cellulose and cellotetraose, releasing cellobiose from the non-reducing ends of the chains.</text>
        <dbReference type="EC" id="3.2.1.91"/>
    </reaction>
</comment>
<dbReference type="GO" id="GO:0030245">
    <property type="term" value="P:cellulose catabolic process"/>
    <property type="evidence" value="ECO:0007669"/>
    <property type="project" value="UniProtKB-KW"/>
</dbReference>
<dbReference type="GO" id="GO:0016162">
    <property type="term" value="F:cellulose 1,4-beta-cellobiosidase activity"/>
    <property type="evidence" value="ECO:0007669"/>
    <property type="project" value="UniProtKB-EC"/>
</dbReference>
<dbReference type="PRINTS" id="PR00734">
    <property type="entry name" value="GLHYDRLASE7"/>
</dbReference>
<evidence type="ECO:0000256" key="5">
    <source>
        <dbReference type="ARBA" id="ARBA00023001"/>
    </source>
</evidence>
<evidence type="ECO:0000256" key="7">
    <source>
        <dbReference type="ARBA" id="ARBA00023295"/>
    </source>
</evidence>
<dbReference type="SUPFAM" id="SSF49899">
    <property type="entry name" value="Concanavalin A-like lectins/glucanases"/>
    <property type="match status" value="1"/>
</dbReference>
<evidence type="ECO:0000256" key="6">
    <source>
        <dbReference type="ARBA" id="ARBA00023277"/>
    </source>
</evidence>
<dbReference type="InterPro" id="IPR001722">
    <property type="entry name" value="Glyco_hydro_7"/>
</dbReference>
<comment type="caution">
    <text evidence="10">The sequence shown here is derived from an EMBL/GenBank/DDBJ whole genome shotgun (WGS) entry which is preliminary data.</text>
</comment>
<organism evidence="10 11">
    <name type="scientific">Ephemerocybe angulata</name>
    <dbReference type="NCBI Taxonomy" id="980116"/>
    <lineage>
        <taxon>Eukaryota</taxon>
        <taxon>Fungi</taxon>
        <taxon>Dikarya</taxon>
        <taxon>Basidiomycota</taxon>
        <taxon>Agaricomycotina</taxon>
        <taxon>Agaricomycetes</taxon>
        <taxon>Agaricomycetidae</taxon>
        <taxon>Agaricales</taxon>
        <taxon>Agaricineae</taxon>
        <taxon>Psathyrellaceae</taxon>
        <taxon>Ephemerocybe</taxon>
    </lineage>
</organism>
<keyword evidence="11" id="KW-1185">Reference proteome</keyword>
<dbReference type="EC" id="3.2.1.-" evidence="9"/>
<dbReference type="PANTHER" id="PTHR33753:SF2">
    <property type="entry name" value="GLYCOSIDE HYDROLASE FAMILY 7 PROTEIN"/>
    <property type="match status" value="1"/>
</dbReference>
<evidence type="ECO:0000256" key="8">
    <source>
        <dbReference type="ARBA" id="ARBA00023326"/>
    </source>
</evidence>
<evidence type="ECO:0000256" key="9">
    <source>
        <dbReference type="RuleBase" id="RU361164"/>
    </source>
</evidence>
<keyword evidence="8 9" id="KW-0624">Polysaccharide degradation</keyword>
<dbReference type="Gene3D" id="2.70.100.10">
    <property type="entry name" value="Glycoside hydrolase, family 7, domain"/>
    <property type="match status" value="1"/>
</dbReference>